<protein>
    <recommendedName>
        <fullName evidence="4">Calx-beta domain-containing protein</fullName>
    </recommendedName>
</protein>
<dbReference type="RefSeq" id="WP_055396838.1">
    <property type="nucleotide sequence ID" value="NZ_LCTZ01000002.1"/>
</dbReference>
<dbReference type="EMBL" id="LCTZ01000002">
    <property type="protein sequence ID" value="KQC31138.1"/>
    <property type="molecule type" value="Genomic_DNA"/>
</dbReference>
<dbReference type="Proteomes" id="UP000050827">
    <property type="component" value="Unassembled WGS sequence"/>
</dbReference>
<accession>A0A0Q1DQ99</accession>
<feature type="chain" id="PRO_5006189693" description="Calx-beta domain-containing protein" evidence="1">
    <location>
        <begin position="23"/>
        <end position="513"/>
    </location>
</feature>
<name>A0A0Q1DQ99_9FLAO</name>
<dbReference type="PROSITE" id="PS51257">
    <property type="entry name" value="PROKAR_LIPOPROTEIN"/>
    <property type="match status" value="1"/>
</dbReference>
<comment type="caution">
    <text evidence="2">The sequence shown here is derived from an EMBL/GenBank/DDBJ whole genome shotgun (WGS) entry which is preliminary data.</text>
</comment>
<dbReference type="Pfam" id="PF14064">
    <property type="entry name" value="HmuY"/>
    <property type="match status" value="2"/>
</dbReference>
<evidence type="ECO:0000313" key="2">
    <source>
        <dbReference type="EMBL" id="KQC31138.1"/>
    </source>
</evidence>
<evidence type="ECO:0000256" key="1">
    <source>
        <dbReference type="SAM" id="SignalP"/>
    </source>
</evidence>
<evidence type="ECO:0008006" key="4">
    <source>
        <dbReference type="Google" id="ProtNLM"/>
    </source>
</evidence>
<dbReference type="STRING" id="346185.AAY42_15490"/>
<reference evidence="2 3" key="1">
    <citation type="submission" date="2015-04" db="EMBL/GenBank/DDBJ databases">
        <title>Complete genome of flavobacterium.</title>
        <authorList>
            <person name="Kwon Y.M."/>
            <person name="Kim S.-J."/>
        </authorList>
    </citation>
    <scope>NUCLEOTIDE SEQUENCE [LARGE SCALE GENOMIC DNA]</scope>
    <source>
        <strain evidence="2 3">DK169</strain>
    </source>
</reference>
<feature type="signal peptide" evidence="1">
    <location>
        <begin position="1"/>
        <end position="22"/>
    </location>
</feature>
<gene>
    <name evidence="2" type="ORF">AAY42_15490</name>
</gene>
<keyword evidence="1" id="KW-0732">Signal</keyword>
<dbReference type="AlphaFoldDB" id="A0A0Q1DQ99"/>
<sequence>MKKTIFLKVILFLFVLSSCSDDDTKDLIDFTVSFGSDTISTAEEDTTKEITLTFSRAATEAGTISVSYSGINAEYGTDFTTAPVGSSGTISVPVSVGDLGSTITFTKLLDPIEGTTKSLVFSIDGFDVTDWTTGSTSSSTVSFSPIAALSGIIDLETGGSNMPNQVYFDFSTGVQTPVKRDTWEIALYNGAENRVYLNSAMLVSAAELSGITDILSVTEETDLTTPLELNALDPMTFQPTTVTVNTIEELLQGLPIGYFQYGDIDEGIVFTDSWQGDLEGTAFAEISTTADENNIYIVSLGSAIPTESADPGSISTTGDHRGFMKVRILSDGNSYTIQYAALDETTNYSEITVPKNSSHLLSAFSLTDGQSVSVEPAGDEWDINFSGVFSYYGYQGSLIAGLTYSDYAVHNTLGGVGLYQVTTYEKDSDGVVTEFDVPSYSNFTIGDIEESSLVYDDRSIIGSGWRDAFGGILKDDRYYVLKDAAGNYYKMMFTAYVSSEGERGNAQFTYERL</sequence>
<proteinExistence type="predicted"/>
<dbReference type="OrthoDB" id="1091850at2"/>
<keyword evidence="3" id="KW-1185">Reference proteome</keyword>
<dbReference type="CDD" id="cd12105">
    <property type="entry name" value="HmuY"/>
    <property type="match status" value="1"/>
</dbReference>
<evidence type="ECO:0000313" key="3">
    <source>
        <dbReference type="Proteomes" id="UP000050827"/>
    </source>
</evidence>
<dbReference type="InterPro" id="IPR025921">
    <property type="entry name" value="HmuY"/>
</dbReference>
<organism evidence="2 3">
    <name type="scientific">Flagellimonas eckloniae</name>
    <dbReference type="NCBI Taxonomy" id="346185"/>
    <lineage>
        <taxon>Bacteria</taxon>
        <taxon>Pseudomonadati</taxon>
        <taxon>Bacteroidota</taxon>
        <taxon>Flavobacteriia</taxon>
        <taxon>Flavobacteriales</taxon>
        <taxon>Flavobacteriaceae</taxon>
        <taxon>Flagellimonas</taxon>
    </lineage>
</organism>